<dbReference type="EMBL" id="DUJU01000134">
    <property type="protein sequence ID" value="HIH94644.1"/>
    <property type="molecule type" value="Genomic_DNA"/>
</dbReference>
<dbReference type="CDD" id="cd19591">
    <property type="entry name" value="serpin_like"/>
    <property type="match status" value="1"/>
</dbReference>
<dbReference type="PANTHER" id="PTHR11461:SF211">
    <property type="entry name" value="GH10112P-RELATED"/>
    <property type="match status" value="1"/>
</dbReference>
<dbReference type="OMA" id="IQNGFHV"/>
<dbReference type="PANTHER" id="PTHR11461">
    <property type="entry name" value="SERINE PROTEASE INHIBITOR, SERPIN"/>
    <property type="match status" value="1"/>
</dbReference>
<dbReference type="InterPro" id="IPR000215">
    <property type="entry name" value="Serpin_fam"/>
</dbReference>
<evidence type="ECO:0000256" key="1">
    <source>
        <dbReference type="RuleBase" id="RU000411"/>
    </source>
</evidence>
<dbReference type="GO" id="GO:0004867">
    <property type="term" value="F:serine-type endopeptidase inhibitor activity"/>
    <property type="evidence" value="ECO:0007669"/>
    <property type="project" value="InterPro"/>
</dbReference>
<evidence type="ECO:0000259" key="2">
    <source>
        <dbReference type="SMART" id="SM00093"/>
    </source>
</evidence>
<dbReference type="AlphaFoldDB" id="A0A832SHY1"/>
<name>A0A832SHY1_9EURY</name>
<dbReference type="InterPro" id="IPR023795">
    <property type="entry name" value="Serpin_CS"/>
</dbReference>
<evidence type="ECO:0000313" key="3">
    <source>
        <dbReference type="EMBL" id="HIH94644.1"/>
    </source>
</evidence>
<accession>A0A832SHY1</accession>
<dbReference type="PROSITE" id="PS00284">
    <property type="entry name" value="SERPIN"/>
    <property type="match status" value="1"/>
</dbReference>
<dbReference type="Proteomes" id="UP000600774">
    <property type="component" value="Unassembled WGS sequence"/>
</dbReference>
<comment type="caution">
    <text evidence="3">The sequence shown here is derived from an EMBL/GenBank/DDBJ whole genome shotgun (WGS) entry which is preliminary data.</text>
</comment>
<dbReference type="SMR" id="A0A832SHY1"/>
<dbReference type="InterPro" id="IPR042185">
    <property type="entry name" value="Serpin_sf_2"/>
</dbReference>
<dbReference type="Gene3D" id="3.30.497.10">
    <property type="entry name" value="Antithrombin, subunit I, domain 2"/>
    <property type="match status" value="1"/>
</dbReference>
<organism evidence="3 4">
    <name type="scientific">Methanosarcina acetivorans</name>
    <dbReference type="NCBI Taxonomy" id="2214"/>
    <lineage>
        <taxon>Archaea</taxon>
        <taxon>Methanobacteriati</taxon>
        <taxon>Methanobacteriota</taxon>
        <taxon>Stenosarchaea group</taxon>
        <taxon>Methanomicrobia</taxon>
        <taxon>Methanosarcinales</taxon>
        <taxon>Methanosarcinaceae</taxon>
        <taxon>Methanosarcina</taxon>
    </lineage>
</organism>
<dbReference type="InterPro" id="IPR036186">
    <property type="entry name" value="Serpin_sf"/>
</dbReference>
<comment type="similarity">
    <text evidence="1">Belongs to the serpin family.</text>
</comment>
<dbReference type="Gene3D" id="2.30.39.10">
    <property type="entry name" value="Alpha-1-antitrypsin, domain 1"/>
    <property type="match status" value="1"/>
</dbReference>
<dbReference type="SMART" id="SM00093">
    <property type="entry name" value="SERPIN"/>
    <property type="match status" value="1"/>
</dbReference>
<proteinExistence type="inferred from homology"/>
<feature type="domain" description="Serpin" evidence="2">
    <location>
        <begin position="63"/>
        <end position="420"/>
    </location>
</feature>
<dbReference type="GeneID" id="1474134"/>
<protein>
    <submittedName>
        <fullName evidence="3">Serpin family protein</fullName>
    </submittedName>
</protein>
<sequence>MTKCKIILVISLSILALLCIGCIENSTINTKTTVNSTVDTKTIINTDSVEEYDIATANNAFTFDLYSMVKNEDENVLFSPYSIFSAMAVCYDGTEGSTKEQMSNAFYYPLNKLVLEESSKKMIGTINSNNDAYDLETTNALWVLENYTLNEQYVSNAKNYYDGMVTPVDFVNEPEASTDTINKWVEEKTNEKIKKLIPEGEIGPDTRLVITNTIYFNGTWVKEFDPDITRTRSFTLSNGDEKSVSTMRIVEKFNYGEDQKAKILELPYKGDNLSMYIVLPKENNITELENNFTLKYYSKLKENMSTGDYVEVWIPKFTFKTEAELKSPLIEMGVVDAFNPNAANFSGITPDKSLAISEIYHQAFVDVHEKGTEAAAATGAIILEEEIEYTWEFKADHPFLFMIEDKRTGCILFIGKVESPEYEKMS</sequence>
<evidence type="ECO:0000313" key="4">
    <source>
        <dbReference type="Proteomes" id="UP000600774"/>
    </source>
</evidence>
<dbReference type="RefSeq" id="WP_011022227.1">
    <property type="nucleotide sequence ID" value="NZ_DUJU01000134.1"/>
</dbReference>
<dbReference type="GO" id="GO:0005615">
    <property type="term" value="C:extracellular space"/>
    <property type="evidence" value="ECO:0007669"/>
    <property type="project" value="InterPro"/>
</dbReference>
<dbReference type="SUPFAM" id="SSF56574">
    <property type="entry name" value="Serpins"/>
    <property type="match status" value="1"/>
</dbReference>
<gene>
    <name evidence="3" type="ORF">HA338_11665</name>
</gene>
<reference evidence="3" key="1">
    <citation type="journal article" date="2020" name="bioRxiv">
        <title>A rank-normalized archaeal taxonomy based on genome phylogeny resolves widespread incomplete and uneven classifications.</title>
        <authorList>
            <person name="Rinke C."/>
            <person name="Chuvochina M."/>
            <person name="Mussig A.J."/>
            <person name="Chaumeil P.-A."/>
            <person name="Waite D.W."/>
            <person name="Whitman W.B."/>
            <person name="Parks D.H."/>
            <person name="Hugenholtz P."/>
        </authorList>
    </citation>
    <scope>NUCLEOTIDE SEQUENCE</scope>
    <source>
        <strain evidence="3">UBA8876</strain>
    </source>
</reference>
<dbReference type="Pfam" id="PF00079">
    <property type="entry name" value="Serpin"/>
    <property type="match status" value="1"/>
</dbReference>
<dbReference type="InterPro" id="IPR023796">
    <property type="entry name" value="Serpin_dom"/>
</dbReference>
<dbReference type="InterPro" id="IPR042178">
    <property type="entry name" value="Serpin_sf_1"/>
</dbReference>